<organism evidence="1 2">
    <name type="scientific">Armillaria solidipes</name>
    <dbReference type="NCBI Taxonomy" id="1076256"/>
    <lineage>
        <taxon>Eukaryota</taxon>
        <taxon>Fungi</taxon>
        <taxon>Dikarya</taxon>
        <taxon>Basidiomycota</taxon>
        <taxon>Agaricomycotina</taxon>
        <taxon>Agaricomycetes</taxon>
        <taxon>Agaricomycetidae</taxon>
        <taxon>Agaricales</taxon>
        <taxon>Marasmiineae</taxon>
        <taxon>Physalacriaceae</taxon>
        <taxon>Armillaria</taxon>
    </lineage>
</organism>
<dbReference type="Proteomes" id="UP000218334">
    <property type="component" value="Unassembled WGS sequence"/>
</dbReference>
<keyword evidence="2" id="KW-1185">Reference proteome</keyword>
<evidence type="ECO:0000313" key="1">
    <source>
        <dbReference type="EMBL" id="PBK64629.1"/>
    </source>
</evidence>
<proteinExistence type="predicted"/>
<reference evidence="2" key="1">
    <citation type="journal article" date="2017" name="Nat. Ecol. Evol.">
        <title>Genome expansion and lineage-specific genetic innovations in the forest pathogenic fungi Armillaria.</title>
        <authorList>
            <person name="Sipos G."/>
            <person name="Prasanna A.N."/>
            <person name="Walter M.C."/>
            <person name="O'Connor E."/>
            <person name="Balint B."/>
            <person name="Krizsan K."/>
            <person name="Kiss B."/>
            <person name="Hess J."/>
            <person name="Varga T."/>
            <person name="Slot J."/>
            <person name="Riley R."/>
            <person name="Boka B."/>
            <person name="Rigling D."/>
            <person name="Barry K."/>
            <person name="Lee J."/>
            <person name="Mihaltcheva S."/>
            <person name="LaButti K."/>
            <person name="Lipzen A."/>
            <person name="Waldron R."/>
            <person name="Moloney N.M."/>
            <person name="Sperisen C."/>
            <person name="Kredics L."/>
            <person name="Vagvoelgyi C."/>
            <person name="Patrignani A."/>
            <person name="Fitzpatrick D."/>
            <person name="Nagy I."/>
            <person name="Doyle S."/>
            <person name="Anderson J.B."/>
            <person name="Grigoriev I.V."/>
            <person name="Gueldener U."/>
            <person name="Muensterkoetter M."/>
            <person name="Nagy L.G."/>
        </authorList>
    </citation>
    <scope>NUCLEOTIDE SEQUENCE [LARGE SCALE GENOMIC DNA]</scope>
    <source>
        <strain evidence="2">28-4</strain>
    </source>
</reference>
<name>A0A2H3B123_9AGAR</name>
<dbReference type="AlphaFoldDB" id="A0A2H3B123"/>
<sequence length="110" mass="12099">MNYKSARHLSVLHSTDTITAPLLEGSYRLLNALLASLFCLFHGLKLVLQVHRQQCSRAVRAVIGYGSAADTRFRDDIASLSPRGSLMPAFRSSHRLSYCARHVALAKSSA</sequence>
<evidence type="ECO:0000313" key="2">
    <source>
        <dbReference type="Proteomes" id="UP000218334"/>
    </source>
</evidence>
<gene>
    <name evidence="1" type="ORF">ARMSODRAFT_456598</name>
</gene>
<dbReference type="EMBL" id="KZ293450">
    <property type="protein sequence ID" value="PBK64629.1"/>
    <property type="molecule type" value="Genomic_DNA"/>
</dbReference>
<accession>A0A2H3B123</accession>
<protein>
    <submittedName>
        <fullName evidence="1">Uncharacterized protein</fullName>
    </submittedName>
</protein>